<gene>
    <name evidence="3" type="ORF">GNF76_29095</name>
</gene>
<dbReference type="OrthoDB" id="5293418at2"/>
<sequence>MNTTPVAAALCTLLLGLSVWAAEPQLKVQAQLVPGSNVVVGEQLQLQVDVLTDTWFTAAATLPALQLPGARVQAPDGESEHLNPVIDGQTFYGMRYRYRITPDVAQSFNVPALTISAQPGQASAPLKAQTVPLSFQATRPPGFAAGEVVLVAQGLRLTQAITPSATPLNVGDSLTRTLTLQADNTPGLSLPAPLQAEVKGLRRYPQSPTISNLDDGRGNISGGQRIDRQVYRVEHVGHYQLPAIRVKWWDSRNHRLQVAQLPAVSLQALATSSYTPTFSIAQDLKQLGQHSRWQLSRHGMFWGTALVAVGVLVYLARVLWPRVPPLWQRGVGALRRVCRQLRLLPLNPRHEKDFP</sequence>
<dbReference type="EMBL" id="WNNK01000056">
    <property type="protein sequence ID" value="MUF08391.1"/>
    <property type="molecule type" value="Genomic_DNA"/>
</dbReference>
<keyword evidence="2" id="KW-0732">Signal</keyword>
<evidence type="ECO:0000256" key="2">
    <source>
        <dbReference type="SAM" id="SignalP"/>
    </source>
</evidence>
<comment type="caution">
    <text evidence="3">The sequence shown here is derived from an EMBL/GenBank/DDBJ whole genome shotgun (WGS) entry which is preliminary data.</text>
</comment>
<keyword evidence="1" id="KW-0812">Transmembrane</keyword>
<dbReference type="Proteomes" id="UP000438196">
    <property type="component" value="Unassembled WGS sequence"/>
</dbReference>
<proteinExistence type="predicted"/>
<feature type="chain" id="PRO_5026148185" description="Protein BatD" evidence="2">
    <location>
        <begin position="22"/>
        <end position="355"/>
    </location>
</feature>
<dbReference type="PANTHER" id="PTHR40940:SF1">
    <property type="entry name" value="PROTEIN BATD"/>
    <property type="match status" value="1"/>
</dbReference>
<dbReference type="InterPro" id="IPR025738">
    <property type="entry name" value="BatD"/>
</dbReference>
<evidence type="ECO:0008006" key="5">
    <source>
        <dbReference type="Google" id="ProtNLM"/>
    </source>
</evidence>
<evidence type="ECO:0000256" key="1">
    <source>
        <dbReference type="SAM" id="Phobius"/>
    </source>
</evidence>
<keyword evidence="1" id="KW-1133">Transmembrane helix</keyword>
<organism evidence="3 4">
    <name type="scientific">Pseudomonas spelaei</name>
    <dbReference type="NCBI Taxonomy" id="1055469"/>
    <lineage>
        <taxon>Bacteria</taxon>
        <taxon>Pseudomonadati</taxon>
        <taxon>Pseudomonadota</taxon>
        <taxon>Gammaproteobacteria</taxon>
        <taxon>Pseudomonadales</taxon>
        <taxon>Pseudomonadaceae</taxon>
        <taxon>Pseudomonas</taxon>
    </lineage>
</organism>
<name>A0A6I3WJK3_9PSED</name>
<evidence type="ECO:0000313" key="3">
    <source>
        <dbReference type="EMBL" id="MUF08391.1"/>
    </source>
</evidence>
<dbReference type="PANTHER" id="PTHR40940">
    <property type="entry name" value="PROTEIN BATD-RELATED"/>
    <property type="match status" value="1"/>
</dbReference>
<protein>
    <recommendedName>
        <fullName evidence="5">Protein BatD</fullName>
    </recommendedName>
</protein>
<dbReference type="RefSeq" id="WP_155586489.1">
    <property type="nucleotide sequence ID" value="NZ_JBHSTH010000002.1"/>
</dbReference>
<reference evidence="3 4" key="1">
    <citation type="submission" date="2019-11" db="EMBL/GenBank/DDBJ databases">
        <title>Pseudomonas karstica sp. nov. and Pseudomonas spelaei sp. nov. from karst caves.</title>
        <authorList>
            <person name="Zeman M."/>
        </authorList>
    </citation>
    <scope>NUCLEOTIDE SEQUENCE [LARGE SCALE GENOMIC DNA]</scope>
    <source>
        <strain evidence="3 4">CCM 7893</strain>
    </source>
</reference>
<feature type="transmembrane region" description="Helical" evidence="1">
    <location>
        <begin position="299"/>
        <end position="320"/>
    </location>
</feature>
<feature type="signal peptide" evidence="2">
    <location>
        <begin position="1"/>
        <end position="21"/>
    </location>
</feature>
<keyword evidence="1" id="KW-0472">Membrane</keyword>
<keyword evidence="4" id="KW-1185">Reference proteome</keyword>
<accession>A0A6I3WJK3</accession>
<evidence type="ECO:0000313" key="4">
    <source>
        <dbReference type="Proteomes" id="UP000438196"/>
    </source>
</evidence>
<dbReference type="AlphaFoldDB" id="A0A6I3WJK3"/>